<keyword evidence="1" id="KW-0472">Membrane</keyword>
<comment type="caution">
    <text evidence="2">The sequence shown here is derived from an EMBL/GenBank/DDBJ whole genome shotgun (WGS) entry which is preliminary data.</text>
</comment>
<evidence type="ECO:0000256" key="1">
    <source>
        <dbReference type="SAM" id="Phobius"/>
    </source>
</evidence>
<organism evidence="2">
    <name type="scientific">marine sediment metagenome</name>
    <dbReference type="NCBI Taxonomy" id="412755"/>
    <lineage>
        <taxon>unclassified sequences</taxon>
        <taxon>metagenomes</taxon>
        <taxon>ecological metagenomes</taxon>
    </lineage>
</organism>
<proteinExistence type="predicted"/>
<dbReference type="EMBL" id="LAZR01001213">
    <property type="protein sequence ID" value="KKN48615.1"/>
    <property type="molecule type" value="Genomic_DNA"/>
</dbReference>
<name>A0A0F9QW79_9ZZZZ</name>
<evidence type="ECO:0000313" key="2">
    <source>
        <dbReference type="EMBL" id="KKN48615.1"/>
    </source>
</evidence>
<gene>
    <name evidence="2" type="ORF">LCGC14_0651140</name>
</gene>
<accession>A0A0F9QW79</accession>
<feature type="transmembrane region" description="Helical" evidence="1">
    <location>
        <begin position="134"/>
        <end position="155"/>
    </location>
</feature>
<sequence>MLKVNKKAQISPMNIIMSIIIGVAVLVTISFELGVRQQQINEDNKEVNLTNTVFNQTISLANNRIVAGTMEVLNSSCRTDAACTGRNGTLVENAEYTVDLTNGKILFINRTGQWNLTYDNFPPAYASSAISRTILSFIAVFAALAVLAFVARAIFVKR</sequence>
<feature type="transmembrane region" description="Helical" evidence="1">
    <location>
        <begin position="12"/>
        <end position="31"/>
    </location>
</feature>
<dbReference type="AlphaFoldDB" id="A0A0F9QW79"/>
<keyword evidence="1" id="KW-1133">Transmembrane helix</keyword>
<reference evidence="2" key="1">
    <citation type="journal article" date="2015" name="Nature">
        <title>Complex archaea that bridge the gap between prokaryotes and eukaryotes.</title>
        <authorList>
            <person name="Spang A."/>
            <person name="Saw J.H."/>
            <person name="Jorgensen S.L."/>
            <person name="Zaremba-Niedzwiedzka K."/>
            <person name="Martijn J."/>
            <person name="Lind A.E."/>
            <person name="van Eijk R."/>
            <person name="Schleper C."/>
            <person name="Guy L."/>
            <person name="Ettema T.J."/>
        </authorList>
    </citation>
    <scope>NUCLEOTIDE SEQUENCE</scope>
</reference>
<protein>
    <submittedName>
        <fullName evidence="2">Uncharacterized protein</fullName>
    </submittedName>
</protein>
<keyword evidence="1" id="KW-0812">Transmembrane</keyword>